<dbReference type="PANTHER" id="PTHR33991:SF1">
    <property type="entry name" value="DNA REPAIR PROTEIN RECO"/>
    <property type="match status" value="1"/>
</dbReference>
<keyword evidence="6 8" id="KW-0234">DNA repair</keyword>
<dbReference type="Pfam" id="PF02565">
    <property type="entry name" value="RecO_C"/>
    <property type="match status" value="1"/>
</dbReference>
<protein>
    <recommendedName>
        <fullName evidence="3 8">DNA repair protein RecO</fullName>
    </recommendedName>
    <alternativeName>
        <fullName evidence="7 8">Recombination protein O</fullName>
    </alternativeName>
</protein>
<dbReference type="NCBIfam" id="TIGR00613">
    <property type="entry name" value="reco"/>
    <property type="match status" value="1"/>
</dbReference>
<evidence type="ECO:0000313" key="11">
    <source>
        <dbReference type="EMBL" id="MEA5446149.1"/>
    </source>
</evidence>
<dbReference type="Gene3D" id="1.20.1440.120">
    <property type="entry name" value="Recombination protein O, C-terminal domain"/>
    <property type="match status" value="1"/>
</dbReference>
<dbReference type="HAMAP" id="MF_00201">
    <property type="entry name" value="RecO"/>
    <property type="match status" value="1"/>
</dbReference>
<name>A0AAP6JH94_9GAMM</name>
<evidence type="ECO:0000259" key="10">
    <source>
        <dbReference type="Pfam" id="PF11967"/>
    </source>
</evidence>
<proteinExistence type="inferred from homology"/>
<evidence type="ECO:0000256" key="7">
    <source>
        <dbReference type="ARBA" id="ARBA00033409"/>
    </source>
</evidence>
<dbReference type="Pfam" id="PF11967">
    <property type="entry name" value="RecO_N"/>
    <property type="match status" value="1"/>
</dbReference>
<dbReference type="SUPFAM" id="SSF50249">
    <property type="entry name" value="Nucleic acid-binding proteins"/>
    <property type="match status" value="1"/>
</dbReference>
<dbReference type="InterPro" id="IPR042242">
    <property type="entry name" value="RecO_C"/>
</dbReference>
<dbReference type="Proteomes" id="UP001302316">
    <property type="component" value="Unassembled WGS sequence"/>
</dbReference>
<evidence type="ECO:0000256" key="5">
    <source>
        <dbReference type="ARBA" id="ARBA00023172"/>
    </source>
</evidence>
<sequence>MSTRRPQLQAGYVLHHRPYRDTSLVVDVFTRTAGRLALVARGARRPRASQRSLLQPFRPLLLSWRLGGGEMGTLTAVEADGYPPGLSGDALMSGFYLNELVLRLLGRHDPNEAIFDLYAETLAALPAGPTAPVLRRFEKLLLDGLGYALPVHETGMDGQTLDPDSRYRFDPESGAWPLAGSEGRGYSGRTLLALARANYDEPSVQPEMRRLLAEALQPHLGGKPLQTARVMRDLTRRGLRQTRSEPSANDSDDKGDPS</sequence>
<dbReference type="GO" id="GO:0043590">
    <property type="term" value="C:bacterial nucleoid"/>
    <property type="evidence" value="ECO:0007669"/>
    <property type="project" value="TreeGrafter"/>
</dbReference>
<dbReference type="Gene3D" id="2.40.50.140">
    <property type="entry name" value="Nucleic acid-binding proteins"/>
    <property type="match status" value="1"/>
</dbReference>
<organism evidence="11 12">
    <name type="scientific">Natronospira elongata</name>
    <dbReference type="NCBI Taxonomy" id="3110268"/>
    <lineage>
        <taxon>Bacteria</taxon>
        <taxon>Pseudomonadati</taxon>
        <taxon>Pseudomonadota</taxon>
        <taxon>Gammaproteobacteria</taxon>
        <taxon>Natronospirales</taxon>
        <taxon>Natronospiraceae</taxon>
        <taxon>Natronospira</taxon>
    </lineage>
</organism>
<accession>A0AAP6JH94</accession>
<dbReference type="GO" id="GO:0006302">
    <property type="term" value="P:double-strand break repair"/>
    <property type="evidence" value="ECO:0007669"/>
    <property type="project" value="TreeGrafter"/>
</dbReference>
<reference evidence="11 12" key="1">
    <citation type="submission" date="2023-12" db="EMBL/GenBank/DDBJ databases">
        <title>Whole-genome sequencing of halo(alkali)philic microorganisms from hypersaline lakes.</title>
        <authorList>
            <person name="Sorokin D.Y."/>
            <person name="Merkel A.Y."/>
            <person name="Messina E."/>
            <person name="Yakimov M."/>
        </authorList>
    </citation>
    <scope>NUCLEOTIDE SEQUENCE [LARGE SCALE GENOMIC DNA]</scope>
    <source>
        <strain evidence="11 12">AB-CW1</strain>
    </source>
</reference>
<comment type="similarity">
    <text evidence="2 8">Belongs to the RecO family.</text>
</comment>
<dbReference type="InterPro" id="IPR037278">
    <property type="entry name" value="ARFGAP/RecO"/>
</dbReference>
<evidence type="ECO:0000256" key="8">
    <source>
        <dbReference type="HAMAP-Rule" id="MF_00201"/>
    </source>
</evidence>
<evidence type="ECO:0000256" key="2">
    <source>
        <dbReference type="ARBA" id="ARBA00007452"/>
    </source>
</evidence>
<feature type="region of interest" description="Disordered" evidence="9">
    <location>
        <begin position="223"/>
        <end position="258"/>
    </location>
</feature>
<evidence type="ECO:0000256" key="1">
    <source>
        <dbReference type="ARBA" id="ARBA00003065"/>
    </source>
</evidence>
<dbReference type="PANTHER" id="PTHR33991">
    <property type="entry name" value="DNA REPAIR PROTEIN RECO"/>
    <property type="match status" value="1"/>
</dbReference>
<evidence type="ECO:0000256" key="9">
    <source>
        <dbReference type="SAM" id="MobiDB-lite"/>
    </source>
</evidence>
<dbReference type="InterPro" id="IPR022572">
    <property type="entry name" value="DNA_rep/recomb_RecO_N"/>
</dbReference>
<dbReference type="AlphaFoldDB" id="A0AAP6JH94"/>
<feature type="domain" description="DNA replication/recombination mediator RecO N-terminal" evidence="10">
    <location>
        <begin position="9"/>
        <end position="78"/>
    </location>
</feature>
<dbReference type="RefSeq" id="WP_346052201.1">
    <property type="nucleotide sequence ID" value="NZ_JAYGII010000022.1"/>
</dbReference>
<dbReference type="SUPFAM" id="SSF57863">
    <property type="entry name" value="ArfGap/RecO-like zinc finger"/>
    <property type="match status" value="1"/>
</dbReference>
<dbReference type="EMBL" id="JAYGII010000022">
    <property type="protein sequence ID" value="MEA5446149.1"/>
    <property type="molecule type" value="Genomic_DNA"/>
</dbReference>
<comment type="caution">
    <text evidence="11">The sequence shown here is derived from an EMBL/GenBank/DDBJ whole genome shotgun (WGS) entry which is preliminary data.</text>
</comment>
<dbReference type="InterPro" id="IPR003717">
    <property type="entry name" value="RecO"/>
</dbReference>
<keyword evidence="4 8" id="KW-0227">DNA damage</keyword>
<gene>
    <name evidence="8 11" type="primary">recO</name>
    <name evidence="11" type="ORF">VCB98_09990</name>
</gene>
<keyword evidence="5 8" id="KW-0233">DNA recombination</keyword>
<evidence type="ECO:0000256" key="3">
    <source>
        <dbReference type="ARBA" id="ARBA00021310"/>
    </source>
</evidence>
<evidence type="ECO:0000313" key="12">
    <source>
        <dbReference type="Proteomes" id="UP001302316"/>
    </source>
</evidence>
<dbReference type="GO" id="GO:0006310">
    <property type="term" value="P:DNA recombination"/>
    <property type="evidence" value="ECO:0007669"/>
    <property type="project" value="UniProtKB-UniRule"/>
</dbReference>
<evidence type="ECO:0000256" key="6">
    <source>
        <dbReference type="ARBA" id="ARBA00023204"/>
    </source>
</evidence>
<comment type="function">
    <text evidence="1 8">Involved in DNA repair and RecF pathway recombination.</text>
</comment>
<dbReference type="InterPro" id="IPR012340">
    <property type="entry name" value="NA-bd_OB-fold"/>
</dbReference>
<keyword evidence="12" id="KW-1185">Reference proteome</keyword>
<evidence type="ECO:0000256" key="4">
    <source>
        <dbReference type="ARBA" id="ARBA00022763"/>
    </source>
</evidence>